<keyword evidence="1" id="KW-1133">Transmembrane helix</keyword>
<keyword evidence="1" id="KW-0812">Transmembrane</keyword>
<dbReference type="EMBL" id="DUJO01000051">
    <property type="protein sequence ID" value="HII74842.1"/>
    <property type="molecule type" value="Genomic_DNA"/>
</dbReference>
<comment type="caution">
    <text evidence="2">The sequence shown here is derived from an EMBL/GenBank/DDBJ whole genome shotgun (WGS) entry which is preliminary data.</text>
</comment>
<protein>
    <submittedName>
        <fullName evidence="2">Uncharacterized protein</fullName>
    </submittedName>
</protein>
<evidence type="ECO:0000313" key="2">
    <source>
        <dbReference type="EMBL" id="HII74842.1"/>
    </source>
</evidence>
<feature type="transmembrane region" description="Helical" evidence="1">
    <location>
        <begin position="53"/>
        <end position="75"/>
    </location>
</feature>
<dbReference type="AlphaFoldDB" id="A0A832WRW3"/>
<name>A0A832WRW3_9CREN</name>
<evidence type="ECO:0000313" key="3">
    <source>
        <dbReference type="Proteomes" id="UP000646844"/>
    </source>
</evidence>
<organism evidence="2 3">
    <name type="scientific">Sulfurisphaera tokodaii</name>
    <dbReference type="NCBI Taxonomy" id="111955"/>
    <lineage>
        <taxon>Archaea</taxon>
        <taxon>Thermoproteota</taxon>
        <taxon>Thermoprotei</taxon>
        <taxon>Sulfolobales</taxon>
        <taxon>Sulfolobaceae</taxon>
        <taxon>Sulfurisphaera</taxon>
    </lineage>
</organism>
<sequence>MPKTSKSDKVYSSLNNVYILIILIVIMAIGILGAIAFPYYISPITYSNGGVPQAGGIAFLATLLIAGLLIGTYLLENKNHELGATFLIAVLLIIMAYVWIAYGSTAIKFLFNIS</sequence>
<accession>A0A832WRW3</accession>
<feature type="transmembrane region" description="Helical" evidence="1">
    <location>
        <begin position="20"/>
        <end position="41"/>
    </location>
</feature>
<dbReference type="Proteomes" id="UP000646844">
    <property type="component" value="Unassembled WGS sequence"/>
</dbReference>
<gene>
    <name evidence="2" type="ORF">HA332_10800</name>
</gene>
<reference evidence="2" key="1">
    <citation type="journal article" date="2020" name="bioRxiv">
        <title>A rank-normalized archaeal taxonomy based on genome phylogeny resolves widespread incomplete and uneven classifications.</title>
        <authorList>
            <person name="Rinke C."/>
            <person name="Chuvochina M."/>
            <person name="Mussig A.J."/>
            <person name="Chaumeil P.-A."/>
            <person name="Waite D.W."/>
            <person name="Whitman W.B."/>
            <person name="Parks D.H."/>
            <person name="Hugenholtz P."/>
        </authorList>
    </citation>
    <scope>NUCLEOTIDE SEQUENCE</scope>
    <source>
        <strain evidence="2">UBA8838</strain>
    </source>
</reference>
<keyword evidence="1" id="KW-0472">Membrane</keyword>
<dbReference type="OMA" id="WELYGVS"/>
<proteinExistence type="predicted"/>
<dbReference type="GeneID" id="1458409"/>
<feature type="transmembrane region" description="Helical" evidence="1">
    <location>
        <begin position="82"/>
        <end position="102"/>
    </location>
</feature>
<evidence type="ECO:0000256" key="1">
    <source>
        <dbReference type="SAM" id="Phobius"/>
    </source>
</evidence>
<dbReference type="RefSeq" id="WP_010978443.1">
    <property type="nucleotide sequence ID" value="NZ_BAABQO010000011.1"/>
</dbReference>